<feature type="domain" description="SHOCT" evidence="3">
    <location>
        <begin position="404"/>
        <end position="430"/>
    </location>
</feature>
<dbReference type="Proteomes" id="UP000192441">
    <property type="component" value="Unassembled WGS sequence"/>
</dbReference>
<reference evidence="6 7" key="1">
    <citation type="submission" date="2016-12" db="EMBL/GenBank/DDBJ databases">
        <title>The new phylogeny of genus Mycobacterium.</title>
        <authorList>
            <person name="Tortoli E."/>
            <person name="Trovato A."/>
            <person name="Cirillo D.M."/>
        </authorList>
    </citation>
    <scope>NUCLEOTIDE SEQUENCE [LARGE SCALE GENOMIC DNA]</scope>
    <source>
        <strain evidence="6 7">DSM 44624</strain>
    </source>
</reference>
<feature type="domain" description="PPE" evidence="2">
    <location>
        <begin position="2"/>
        <end position="164"/>
    </location>
</feature>
<dbReference type="Pfam" id="PF09851">
    <property type="entry name" value="SHOCT"/>
    <property type="match status" value="1"/>
</dbReference>
<reference evidence="5" key="3">
    <citation type="submission" date="2020-02" db="EMBL/GenBank/DDBJ databases">
        <authorList>
            <person name="Matsumoto Y."/>
            <person name="Motooka D."/>
            <person name="Nakamura S."/>
        </authorList>
    </citation>
    <scope>NUCLEOTIDE SEQUENCE</scope>
    <source>
        <strain evidence="5">JCM 12687</strain>
    </source>
</reference>
<dbReference type="Pfam" id="PF12484">
    <property type="entry name" value="PPE-SVP"/>
    <property type="match status" value="1"/>
</dbReference>
<evidence type="ECO:0000313" key="6">
    <source>
        <dbReference type="EMBL" id="ORA41569.1"/>
    </source>
</evidence>
<dbReference type="InterPro" id="IPR018649">
    <property type="entry name" value="SHOCT"/>
</dbReference>
<protein>
    <submittedName>
        <fullName evidence="5">Ribulose-phosphate 3-epimerase</fullName>
    </submittedName>
</protein>
<dbReference type="AlphaFoldDB" id="A0A7I7W132"/>
<evidence type="ECO:0000259" key="4">
    <source>
        <dbReference type="Pfam" id="PF12484"/>
    </source>
</evidence>
<dbReference type="Proteomes" id="UP000467379">
    <property type="component" value="Chromosome"/>
</dbReference>
<dbReference type="Gene3D" id="1.20.1260.20">
    <property type="entry name" value="PPE superfamily"/>
    <property type="match status" value="1"/>
</dbReference>
<evidence type="ECO:0000313" key="8">
    <source>
        <dbReference type="Proteomes" id="UP000467379"/>
    </source>
</evidence>
<sequence length="444" mass="43782">MHFAALPPEINSARIYSGPGSGPMLAAAAAWGGVAAELNSAATSYEAAVVELTGSSWLGPASASMAAAAATYVSWLRATAERAELSANQANAAAAAYEAVFAATVPPPVIAANRAQLMALVATNVLGQNTSAIAATEALYDEMWAQDAAAMYGYAASSAAASRLAPFTPPLQSSNPAPLTGQAAPVTAAAGTSAVANTQAAVSQLTSVAPAAVQPLQVLPPGVGDLATVVTLVEGLALTPGFGAVSVAGAVLSGGAWYSASLDSQEILAEQDELSAEHREILNAIGQPRTTVAGSGSAAPVSGAMGRAVPVGRLSVPASWAAAAPEIRTVGYALSSTSAAAAPVALTGTAGTAFSEMALAGMGGSALAGAVGSGRAERVGVAAGRRAASPQTSPASPVTAIASQLREFAALHDEGILTDEEFSEQKRRVLGAAAAMNERPQALP</sequence>
<proteinExistence type="inferred from homology"/>
<dbReference type="EMBL" id="AP022606">
    <property type="protein sequence ID" value="BBZ10647.1"/>
    <property type="molecule type" value="Genomic_DNA"/>
</dbReference>
<dbReference type="PANTHER" id="PTHR46766">
    <property type="entry name" value="GLUTAMINE-RICH PROTEIN 2"/>
    <property type="match status" value="1"/>
</dbReference>
<dbReference type="RefSeq" id="WP_083130314.1">
    <property type="nucleotide sequence ID" value="NZ_AP022606.1"/>
</dbReference>
<evidence type="ECO:0000259" key="3">
    <source>
        <dbReference type="Pfam" id="PF09851"/>
    </source>
</evidence>
<evidence type="ECO:0000313" key="5">
    <source>
        <dbReference type="EMBL" id="BBZ10647.1"/>
    </source>
</evidence>
<dbReference type="InterPro" id="IPR022171">
    <property type="entry name" value="PPE_C"/>
</dbReference>
<dbReference type="EMBL" id="MVHM01000001">
    <property type="protein sequence ID" value="ORA41569.1"/>
    <property type="molecule type" value="Genomic_DNA"/>
</dbReference>
<accession>A0A7I7W132</accession>
<gene>
    <name evidence="5" type="primary">PPE29_1</name>
    <name evidence="6" type="ORF">BST20_05650</name>
    <name evidence="5" type="ORF">MBRA_08420</name>
</gene>
<dbReference type="InterPro" id="IPR038332">
    <property type="entry name" value="PPE_sf"/>
</dbReference>
<name>A0A7I7W132_9MYCO</name>
<dbReference type="OrthoDB" id="4760887at2"/>
<keyword evidence="8" id="KW-1185">Reference proteome</keyword>
<dbReference type="GO" id="GO:0052572">
    <property type="term" value="P:response to host immune response"/>
    <property type="evidence" value="ECO:0007669"/>
    <property type="project" value="TreeGrafter"/>
</dbReference>
<comment type="similarity">
    <text evidence="1">Belongs to the mycobacterial PPE family.</text>
</comment>
<evidence type="ECO:0000259" key="2">
    <source>
        <dbReference type="Pfam" id="PF00823"/>
    </source>
</evidence>
<dbReference type="FunFam" id="1.20.1260.20:FF:000001">
    <property type="entry name" value="PPE family protein PPE41"/>
    <property type="match status" value="1"/>
</dbReference>
<dbReference type="PANTHER" id="PTHR46766:SF1">
    <property type="entry name" value="GLUTAMINE-RICH PROTEIN 2"/>
    <property type="match status" value="1"/>
</dbReference>
<feature type="domain" description="PPE family C-terminal" evidence="4">
    <location>
        <begin position="302"/>
        <end position="380"/>
    </location>
</feature>
<dbReference type="InterPro" id="IPR000030">
    <property type="entry name" value="PPE_dom"/>
</dbReference>
<evidence type="ECO:0000313" key="7">
    <source>
        <dbReference type="Proteomes" id="UP000192441"/>
    </source>
</evidence>
<organism evidence="6 7">
    <name type="scientific">Mycobacterium branderi</name>
    <dbReference type="NCBI Taxonomy" id="43348"/>
    <lineage>
        <taxon>Bacteria</taxon>
        <taxon>Bacillati</taxon>
        <taxon>Actinomycetota</taxon>
        <taxon>Actinomycetes</taxon>
        <taxon>Mycobacteriales</taxon>
        <taxon>Mycobacteriaceae</taxon>
        <taxon>Mycobacterium</taxon>
    </lineage>
</organism>
<dbReference type="Pfam" id="PF00823">
    <property type="entry name" value="PPE"/>
    <property type="match status" value="1"/>
</dbReference>
<dbReference type="SUPFAM" id="SSF140459">
    <property type="entry name" value="PE/PPE dimer-like"/>
    <property type="match status" value="1"/>
</dbReference>
<reference evidence="5 8" key="2">
    <citation type="journal article" date="2019" name="Emerg. Microbes Infect.">
        <title>Comprehensive subspecies identification of 175 nontuberculous mycobacteria species based on 7547 genomic profiles.</title>
        <authorList>
            <person name="Matsumoto Y."/>
            <person name="Kinjo T."/>
            <person name="Motooka D."/>
            <person name="Nabeya D."/>
            <person name="Jung N."/>
            <person name="Uechi K."/>
            <person name="Horii T."/>
            <person name="Iida T."/>
            <person name="Fujita J."/>
            <person name="Nakamura S."/>
        </authorList>
    </citation>
    <scope>NUCLEOTIDE SEQUENCE [LARGE SCALE GENOMIC DNA]</scope>
    <source>
        <strain evidence="5 8">JCM 12687</strain>
    </source>
</reference>
<evidence type="ECO:0000256" key="1">
    <source>
        <dbReference type="ARBA" id="ARBA00010652"/>
    </source>
</evidence>